<dbReference type="InterPro" id="IPR050590">
    <property type="entry name" value="Exosome_comp_Rrp42_subfam"/>
</dbReference>
<dbReference type="SUPFAM" id="SSF55666">
    <property type="entry name" value="Ribonuclease PH domain 2-like"/>
    <property type="match status" value="1"/>
</dbReference>
<dbReference type="GO" id="GO:0034475">
    <property type="term" value="P:U4 snRNA 3'-end processing"/>
    <property type="evidence" value="ECO:0007669"/>
    <property type="project" value="TreeGrafter"/>
</dbReference>
<dbReference type="FunFam" id="3.30.230.70:FF:000005">
    <property type="entry name" value="Exosome complex component RRP45"/>
    <property type="match status" value="1"/>
</dbReference>
<keyword evidence="14" id="KW-1185">Reference proteome</keyword>
<dbReference type="GO" id="GO:0000176">
    <property type="term" value="C:nuclear exosome (RNase complex)"/>
    <property type="evidence" value="ECO:0007669"/>
    <property type="project" value="TreeGrafter"/>
</dbReference>
<keyword evidence="13" id="KW-0689">Ribosomal protein</keyword>
<dbReference type="CDD" id="cd11368">
    <property type="entry name" value="RNase_PH_RRP45"/>
    <property type="match status" value="1"/>
</dbReference>
<dbReference type="InterPro" id="IPR015847">
    <property type="entry name" value="ExoRNase_PH_dom2"/>
</dbReference>
<dbReference type="PANTHER" id="PTHR11097:SF14">
    <property type="entry name" value="EXOSOME COMPLEX COMPONENT RRP45"/>
    <property type="match status" value="1"/>
</dbReference>
<dbReference type="GO" id="GO:0005840">
    <property type="term" value="C:ribosome"/>
    <property type="evidence" value="ECO:0007669"/>
    <property type="project" value="UniProtKB-KW"/>
</dbReference>
<dbReference type="GO" id="GO:0071035">
    <property type="term" value="P:nuclear polyadenylation-dependent rRNA catabolic process"/>
    <property type="evidence" value="ECO:0007669"/>
    <property type="project" value="TreeGrafter"/>
</dbReference>
<evidence type="ECO:0000256" key="5">
    <source>
        <dbReference type="ARBA" id="ARBA00022490"/>
    </source>
</evidence>
<dbReference type="GO" id="GO:0000467">
    <property type="term" value="P:exonucleolytic trimming to generate mature 3'-end of 5.8S rRNA from tricistronic rRNA transcript (SSU-rRNA, 5.8S rRNA, LSU-rRNA)"/>
    <property type="evidence" value="ECO:0007669"/>
    <property type="project" value="TreeGrafter"/>
</dbReference>
<evidence type="ECO:0000256" key="6">
    <source>
        <dbReference type="ARBA" id="ARBA00022552"/>
    </source>
</evidence>
<dbReference type="InterPro" id="IPR036345">
    <property type="entry name" value="ExoRNase_PH_dom2_sf"/>
</dbReference>
<dbReference type="InterPro" id="IPR027408">
    <property type="entry name" value="PNPase/RNase_PH_dom_sf"/>
</dbReference>
<proteinExistence type="inferred from homology"/>
<feature type="domain" description="Exoribonuclease phosphorolytic" evidence="11">
    <location>
        <begin position="32"/>
        <end position="163"/>
    </location>
</feature>
<evidence type="ECO:0000256" key="4">
    <source>
        <dbReference type="ARBA" id="ARBA00019572"/>
    </source>
</evidence>
<comment type="similarity">
    <text evidence="3">Belongs to the RNase PH family.</text>
</comment>
<dbReference type="STRING" id="50990.A0A4Y7Q8H7"/>
<evidence type="ECO:0000259" key="11">
    <source>
        <dbReference type="Pfam" id="PF01138"/>
    </source>
</evidence>
<dbReference type="GO" id="GO:0035925">
    <property type="term" value="F:mRNA 3'-UTR AU-rich region binding"/>
    <property type="evidence" value="ECO:0007669"/>
    <property type="project" value="TreeGrafter"/>
</dbReference>
<dbReference type="GO" id="GO:0005730">
    <property type="term" value="C:nucleolus"/>
    <property type="evidence" value="ECO:0007669"/>
    <property type="project" value="UniProtKB-SubCell"/>
</dbReference>
<dbReference type="PANTHER" id="PTHR11097">
    <property type="entry name" value="EXOSOME COMPLEX EXONUCLEASE RIBOSOMAL RNA PROCESSING PROTEIN"/>
    <property type="match status" value="1"/>
</dbReference>
<keyword evidence="8" id="KW-0694">RNA-binding</keyword>
<sequence length="285" mass="31718">MRPPSPSIPEREFTLEALKQSLRVDGRAPLDMRAVELTFGPELGWVECSLGKTRVLAHVDATMVKPPPERPLEGLITIHSEISPMASSEYESGRASEEEVIITRMLEKVLRRSDAVDRESLCVLAGQRIWHLRLTVHFLADAGNMLDCACIAGITALKHFRRPDVEVIGDEVTIHDPAERAPVPLSMHHTPFCLTFAYFSSPGTPTPIAILDPTRLEQTLCTGTLSIALNAQRELCVLQKAGGVPLAPDEIMRIVRIGVEKVKEIDRLVERRLKEDWAGRRVEGR</sequence>
<reference evidence="13 14" key="1">
    <citation type="submission" date="2018-06" db="EMBL/GenBank/DDBJ databases">
        <title>A transcriptomic atlas of mushroom development highlights an independent origin of complex multicellularity.</title>
        <authorList>
            <consortium name="DOE Joint Genome Institute"/>
            <person name="Krizsan K."/>
            <person name="Almasi E."/>
            <person name="Merenyi Z."/>
            <person name="Sahu N."/>
            <person name="Viragh M."/>
            <person name="Koszo T."/>
            <person name="Mondo S."/>
            <person name="Kiss B."/>
            <person name="Balint B."/>
            <person name="Kues U."/>
            <person name="Barry K."/>
            <person name="Hegedus J.C."/>
            <person name="Henrissat B."/>
            <person name="Johnson J."/>
            <person name="Lipzen A."/>
            <person name="Ohm R."/>
            <person name="Nagy I."/>
            <person name="Pangilinan J."/>
            <person name="Yan J."/>
            <person name="Xiong Y."/>
            <person name="Grigoriev I.V."/>
            <person name="Hibbett D.S."/>
            <person name="Nagy L.G."/>
        </authorList>
    </citation>
    <scope>NUCLEOTIDE SEQUENCE [LARGE SCALE GENOMIC DNA]</scope>
    <source>
        <strain evidence="13 14">SZMC22713</strain>
    </source>
</reference>
<dbReference type="VEuPathDB" id="FungiDB:BD410DRAFT_897548"/>
<evidence type="ECO:0000313" key="14">
    <source>
        <dbReference type="Proteomes" id="UP000294933"/>
    </source>
</evidence>
<evidence type="ECO:0000256" key="7">
    <source>
        <dbReference type="ARBA" id="ARBA00022835"/>
    </source>
</evidence>
<name>A0A4Y7Q8H7_9AGAM</name>
<evidence type="ECO:0000256" key="2">
    <source>
        <dbReference type="ARBA" id="ARBA00004604"/>
    </source>
</evidence>
<dbReference type="GO" id="GO:0000177">
    <property type="term" value="C:cytoplasmic exosome (RNase complex)"/>
    <property type="evidence" value="ECO:0007669"/>
    <property type="project" value="TreeGrafter"/>
</dbReference>
<dbReference type="InterPro" id="IPR001247">
    <property type="entry name" value="ExoRNase_PH_dom1"/>
</dbReference>
<dbReference type="GO" id="GO:0071028">
    <property type="term" value="P:nuclear mRNA surveillance"/>
    <property type="evidence" value="ECO:0007669"/>
    <property type="project" value="TreeGrafter"/>
</dbReference>
<evidence type="ECO:0000256" key="8">
    <source>
        <dbReference type="ARBA" id="ARBA00022884"/>
    </source>
</evidence>
<keyword evidence="13" id="KW-0687">Ribonucleoprotein</keyword>
<keyword evidence="6" id="KW-0698">rRNA processing</keyword>
<gene>
    <name evidence="13" type="ORF">BD410DRAFT_897548</name>
</gene>
<evidence type="ECO:0000313" key="13">
    <source>
        <dbReference type="EMBL" id="TDL23498.1"/>
    </source>
</evidence>
<dbReference type="OrthoDB" id="10264038at2759"/>
<evidence type="ECO:0000256" key="1">
    <source>
        <dbReference type="ARBA" id="ARBA00004496"/>
    </source>
</evidence>
<dbReference type="InterPro" id="IPR020568">
    <property type="entry name" value="Ribosomal_Su5_D2-typ_SF"/>
</dbReference>
<dbReference type="SUPFAM" id="SSF54211">
    <property type="entry name" value="Ribosomal protein S5 domain 2-like"/>
    <property type="match status" value="1"/>
</dbReference>
<dbReference type="Pfam" id="PF03725">
    <property type="entry name" value="RNase_PH_C"/>
    <property type="match status" value="1"/>
</dbReference>
<accession>A0A4Y7Q8H7</accession>
<evidence type="ECO:0000256" key="3">
    <source>
        <dbReference type="ARBA" id="ARBA00006678"/>
    </source>
</evidence>
<feature type="domain" description="Exoribonuclease phosphorolytic" evidence="12">
    <location>
        <begin position="190"/>
        <end position="260"/>
    </location>
</feature>
<dbReference type="EMBL" id="ML170170">
    <property type="protein sequence ID" value="TDL23498.1"/>
    <property type="molecule type" value="Genomic_DNA"/>
</dbReference>
<dbReference type="InterPro" id="IPR033100">
    <property type="entry name" value="Rrp45"/>
</dbReference>
<dbReference type="GO" id="GO:0034476">
    <property type="term" value="P:U5 snRNA 3'-end processing"/>
    <property type="evidence" value="ECO:0007669"/>
    <property type="project" value="TreeGrafter"/>
</dbReference>
<keyword evidence="7" id="KW-0271">Exosome</keyword>
<keyword evidence="9" id="KW-0539">Nucleus</keyword>
<dbReference type="Pfam" id="PF01138">
    <property type="entry name" value="RNase_PH"/>
    <property type="match status" value="1"/>
</dbReference>
<comment type="subcellular location">
    <subcellularLocation>
        <location evidence="1">Cytoplasm</location>
    </subcellularLocation>
    <subcellularLocation>
        <location evidence="2">Nucleus</location>
        <location evidence="2">Nucleolus</location>
    </subcellularLocation>
</comment>
<dbReference type="GO" id="GO:0016075">
    <property type="term" value="P:rRNA catabolic process"/>
    <property type="evidence" value="ECO:0007669"/>
    <property type="project" value="TreeGrafter"/>
</dbReference>
<keyword evidence="5" id="KW-0963">Cytoplasm</keyword>
<dbReference type="Gene3D" id="3.30.230.70">
    <property type="entry name" value="GHMP Kinase, N-terminal domain"/>
    <property type="match status" value="1"/>
</dbReference>
<protein>
    <recommendedName>
        <fullName evidence="4">Exosome complex component RRP45</fullName>
    </recommendedName>
    <alternativeName>
        <fullName evidence="10">Ribosomal RNA-processing protein 45</fullName>
    </alternativeName>
</protein>
<dbReference type="AlphaFoldDB" id="A0A4Y7Q8H7"/>
<evidence type="ECO:0000259" key="12">
    <source>
        <dbReference type="Pfam" id="PF03725"/>
    </source>
</evidence>
<evidence type="ECO:0000256" key="10">
    <source>
        <dbReference type="ARBA" id="ARBA00077933"/>
    </source>
</evidence>
<dbReference type="GO" id="GO:0071038">
    <property type="term" value="P:TRAMP-dependent tRNA surveillance pathway"/>
    <property type="evidence" value="ECO:0007669"/>
    <property type="project" value="TreeGrafter"/>
</dbReference>
<dbReference type="GO" id="GO:0034473">
    <property type="term" value="P:U1 snRNA 3'-end processing"/>
    <property type="evidence" value="ECO:0007669"/>
    <property type="project" value="TreeGrafter"/>
</dbReference>
<evidence type="ECO:0000256" key="9">
    <source>
        <dbReference type="ARBA" id="ARBA00023242"/>
    </source>
</evidence>
<dbReference type="Proteomes" id="UP000294933">
    <property type="component" value="Unassembled WGS sequence"/>
</dbReference>
<organism evidence="13 14">
    <name type="scientific">Rickenella mellea</name>
    <dbReference type="NCBI Taxonomy" id="50990"/>
    <lineage>
        <taxon>Eukaryota</taxon>
        <taxon>Fungi</taxon>
        <taxon>Dikarya</taxon>
        <taxon>Basidiomycota</taxon>
        <taxon>Agaricomycotina</taxon>
        <taxon>Agaricomycetes</taxon>
        <taxon>Hymenochaetales</taxon>
        <taxon>Rickenellaceae</taxon>
        <taxon>Rickenella</taxon>
    </lineage>
</organism>